<dbReference type="InterPro" id="IPR015330">
    <property type="entry name" value="DNA_primase/pol_bifunc_N"/>
</dbReference>
<dbReference type="Proteomes" id="UP000671399">
    <property type="component" value="Unassembled WGS sequence"/>
</dbReference>
<dbReference type="EMBL" id="JAGFWR010000001">
    <property type="protein sequence ID" value="MBO4159314.1"/>
    <property type="molecule type" value="Genomic_DNA"/>
</dbReference>
<feature type="region of interest" description="Disordered" evidence="1">
    <location>
        <begin position="328"/>
        <end position="347"/>
    </location>
</feature>
<evidence type="ECO:0000256" key="1">
    <source>
        <dbReference type="SAM" id="MobiDB-lite"/>
    </source>
</evidence>
<keyword evidence="4" id="KW-1185">Reference proteome</keyword>
<evidence type="ECO:0000259" key="2">
    <source>
        <dbReference type="SMART" id="SM00943"/>
    </source>
</evidence>
<protein>
    <submittedName>
        <fullName evidence="3">Bifunctional DNA primase/polymerase</fullName>
    </submittedName>
</protein>
<dbReference type="Pfam" id="PF10686">
    <property type="entry name" value="YAcAr"/>
    <property type="match status" value="1"/>
</dbReference>
<comment type="caution">
    <text evidence="3">The sequence shown here is derived from an EMBL/GenBank/DDBJ whole genome shotgun (WGS) entry which is preliminary data.</text>
</comment>
<evidence type="ECO:0000313" key="3">
    <source>
        <dbReference type="EMBL" id="MBO4159314.1"/>
    </source>
</evidence>
<dbReference type="InterPro" id="IPR019627">
    <property type="entry name" value="YAcAr"/>
</dbReference>
<dbReference type="SUPFAM" id="SSF56747">
    <property type="entry name" value="Prim-pol domain"/>
    <property type="match status" value="1"/>
</dbReference>
<reference evidence="3 4" key="1">
    <citation type="submission" date="2021-03" db="EMBL/GenBank/DDBJ databases">
        <authorList>
            <person name="Lee D.-H."/>
        </authorList>
    </citation>
    <scope>NUCLEOTIDE SEQUENCE [LARGE SCALE GENOMIC DNA]</scope>
    <source>
        <strain evidence="3 4">MMS20-R2-23</strain>
    </source>
</reference>
<name>A0ABS3V134_9ACTN</name>
<dbReference type="SMART" id="SM00943">
    <property type="entry name" value="Prim-Pol"/>
    <property type="match status" value="1"/>
</dbReference>
<gene>
    <name evidence="3" type="ORF">JQN83_00575</name>
</gene>
<accession>A0ABS3V134</accession>
<proteinExistence type="predicted"/>
<organism evidence="3 4">
    <name type="scientific">Micromonospora antibiotica</name>
    <dbReference type="NCBI Taxonomy" id="2807623"/>
    <lineage>
        <taxon>Bacteria</taxon>
        <taxon>Bacillati</taxon>
        <taxon>Actinomycetota</taxon>
        <taxon>Actinomycetes</taxon>
        <taxon>Micromonosporales</taxon>
        <taxon>Micromonosporaceae</taxon>
        <taxon>Micromonospora</taxon>
    </lineage>
</organism>
<dbReference type="CDD" id="cd04859">
    <property type="entry name" value="Prim_Pol"/>
    <property type="match status" value="1"/>
</dbReference>
<evidence type="ECO:0000313" key="4">
    <source>
        <dbReference type="Proteomes" id="UP000671399"/>
    </source>
</evidence>
<feature type="domain" description="DNA primase/polymerase bifunctional N-terminal" evidence="2">
    <location>
        <begin position="142"/>
        <end position="321"/>
    </location>
</feature>
<sequence length="427" mass="45041">MRVLVTGSRTWTDRAAIDRVLTALHDRYGQALTVLHGACPRGADAIAHTWCTRRGVTVERYPADWSAGRAAGPRRNAAMVATRPDLVVAFIRDRSPGATGCAALAEQAGIPVLRNPTPDTIAALTRPTGQENQPMPDLLTAALRYAAHGWPVFMLGRSKRPVANCPDCPKVNEDPTHDQNACPCLTCHGFYAATTDPARVTAIIDAVPRGQLALRTGAASGTVVVDVDPRHGGHHSMAALIAEGLLPRTRYAVTGSDGLHLYYRHPGTPVISRPMPGRHGIDIKADGGYVVLPPSRHPRTGRPYRWADGEHDLIEMAPALLDACQAAPTRTVSDTTRPTRTPGGGAISSPDALLASILATVAAAPKGRHRVTLYGAARGVARMVTAGAISHADAIAALTDTGRAAQQTEREIHSAITGGFRAEGVAA</sequence>
<dbReference type="Pfam" id="PF09250">
    <property type="entry name" value="Prim-Pol"/>
    <property type="match status" value="1"/>
</dbReference>